<reference evidence="4" key="1">
    <citation type="submission" date="2021-08" db="EMBL/GenBank/DDBJ databases">
        <authorList>
            <person name="Zhang H."/>
            <person name="Xu M."/>
            <person name="Yu Z."/>
            <person name="Yang L."/>
            <person name="Cai Y."/>
        </authorList>
    </citation>
    <scope>NUCLEOTIDE SEQUENCE</scope>
    <source>
        <strain evidence="4">CHL1</strain>
    </source>
</reference>
<dbReference type="AlphaFoldDB" id="A0A9E6UJI2"/>
<gene>
    <name evidence="4" type="ORF">K6K41_12280</name>
</gene>
<dbReference type="InterPro" id="IPR003593">
    <property type="entry name" value="AAA+_ATPase"/>
</dbReference>
<keyword evidence="5" id="KW-1185">Reference proteome</keyword>
<evidence type="ECO:0000313" key="4">
    <source>
        <dbReference type="EMBL" id="QZO01998.1"/>
    </source>
</evidence>
<dbReference type="Gene3D" id="3.40.50.300">
    <property type="entry name" value="P-loop containing nucleotide triphosphate hydrolases"/>
    <property type="match status" value="1"/>
</dbReference>
<dbReference type="Proteomes" id="UP000825701">
    <property type="component" value="Chromosome"/>
</dbReference>
<evidence type="ECO:0000259" key="3">
    <source>
        <dbReference type="SMART" id="SM00382"/>
    </source>
</evidence>
<feature type="region of interest" description="Disordered" evidence="2">
    <location>
        <begin position="321"/>
        <end position="350"/>
    </location>
</feature>
<dbReference type="SMART" id="SM00382">
    <property type="entry name" value="AAA"/>
    <property type="match status" value="1"/>
</dbReference>
<feature type="compositionally biased region" description="Basic and acidic residues" evidence="2">
    <location>
        <begin position="321"/>
        <end position="334"/>
    </location>
</feature>
<dbReference type="CDD" id="cd19481">
    <property type="entry name" value="RecA-like_protease"/>
    <property type="match status" value="1"/>
</dbReference>
<dbReference type="RefSeq" id="WP_261405373.1">
    <property type="nucleotide sequence ID" value="NZ_CP081869.1"/>
</dbReference>
<dbReference type="PROSITE" id="PS00674">
    <property type="entry name" value="AAA"/>
    <property type="match status" value="1"/>
</dbReference>
<evidence type="ECO:0000256" key="2">
    <source>
        <dbReference type="SAM" id="MobiDB-lite"/>
    </source>
</evidence>
<proteinExistence type="inferred from homology"/>
<protein>
    <submittedName>
        <fullName evidence="4">ATP-binding protein</fullName>
    </submittedName>
</protein>
<dbReference type="GO" id="GO:0016887">
    <property type="term" value="F:ATP hydrolysis activity"/>
    <property type="evidence" value="ECO:0007669"/>
    <property type="project" value="InterPro"/>
</dbReference>
<organism evidence="4 5">
    <name type="scientific">Chenggangzhangella methanolivorans</name>
    <dbReference type="NCBI Taxonomy" id="1437009"/>
    <lineage>
        <taxon>Bacteria</taxon>
        <taxon>Pseudomonadati</taxon>
        <taxon>Pseudomonadota</taxon>
        <taxon>Alphaproteobacteria</taxon>
        <taxon>Hyphomicrobiales</taxon>
        <taxon>Methylopilaceae</taxon>
        <taxon>Chenggangzhangella</taxon>
    </lineage>
</organism>
<comment type="similarity">
    <text evidence="1">Belongs to the AAA ATPase family.</text>
</comment>
<dbReference type="InterPro" id="IPR003959">
    <property type="entry name" value="ATPase_AAA_core"/>
</dbReference>
<dbReference type="InterPro" id="IPR003960">
    <property type="entry name" value="ATPase_AAA_CS"/>
</dbReference>
<accession>A0A9E6UJI2</accession>
<dbReference type="InterPro" id="IPR050304">
    <property type="entry name" value="MT-severing_AAA_ATPase"/>
</dbReference>
<keyword evidence="1 4" id="KW-0067">ATP-binding</keyword>
<dbReference type="PANTHER" id="PTHR23074:SF83">
    <property type="entry name" value="VACUOLAR PROTEIN SORTING-ASSOCIATED PROTEIN 4A"/>
    <property type="match status" value="1"/>
</dbReference>
<sequence>MSRGDLVLSLAEAGASGDRSMVKRTVRALAEEAKAKQQHTFAKRLANVIEAVGGAASLSLPSLRLPDSVAGLLHEIVPRRRFDDLMLSKDTREELDELRQEHENVELLYANSLSPRHTVLLVGPPGNGKTSLAEALATELGLTLYVLRYEAIVGSFLGETASKISAVMEFVATTPCVIFFDEFDAIGKERGDIHETGEIKRVVSSLLLQFDALPPHVLLVCATNHPELLDRAVWRRFELRLTMPNPTQAQLASWLKSAFRDAPKDCAVEFEGLAKNFRGKSFSEIEQFALDVQRRIVLSGVNASWSDAIRLTLKRWRKRFEPSKGQRDADRKTDPQIASFGAGEEDSGST</sequence>
<dbReference type="SUPFAM" id="SSF52540">
    <property type="entry name" value="P-loop containing nucleoside triphosphate hydrolases"/>
    <property type="match status" value="1"/>
</dbReference>
<dbReference type="KEGG" id="cmet:K6K41_12280"/>
<evidence type="ECO:0000313" key="5">
    <source>
        <dbReference type="Proteomes" id="UP000825701"/>
    </source>
</evidence>
<dbReference type="GO" id="GO:0005524">
    <property type="term" value="F:ATP binding"/>
    <property type="evidence" value="ECO:0007669"/>
    <property type="project" value="UniProtKB-KW"/>
</dbReference>
<keyword evidence="1" id="KW-0547">Nucleotide-binding</keyword>
<dbReference type="EMBL" id="CP081869">
    <property type="protein sequence ID" value="QZO01998.1"/>
    <property type="molecule type" value="Genomic_DNA"/>
</dbReference>
<dbReference type="PANTHER" id="PTHR23074">
    <property type="entry name" value="AAA DOMAIN-CONTAINING"/>
    <property type="match status" value="1"/>
</dbReference>
<dbReference type="InterPro" id="IPR027417">
    <property type="entry name" value="P-loop_NTPase"/>
</dbReference>
<feature type="domain" description="AAA+ ATPase" evidence="3">
    <location>
        <begin position="115"/>
        <end position="247"/>
    </location>
</feature>
<name>A0A9E6UJI2_9HYPH</name>
<evidence type="ECO:0000256" key="1">
    <source>
        <dbReference type="RuleBase" id="RU003651"/>
    </source>
</evidence>
<dbReference type="Pfam" id="PF00004">
    <property type="entry name" value="AAA"/>
    <property type="match status" value="1"/>
</dbReference>